<evidence type="ECO:0000313" key="2">
    <source>
        <dbReference type="EMBL" id="GAA1578338.1"/>
    </source>
</evidence>
<reference evidence="2 3" key="1">
    <citation type="journal article" date="2019" name="Int. J. Syst. Evol. Microbiol.">
        <title>The Global Catalogue of Microorganisms (GCM) 10K type strain sequencing project: providing services to taxonomists for standard genome sequencing and annotation.</title>
        <authorList>
            <consortium name="The Broad Institute Genomics Platform"/>
            <consortium name="The Broad Institute Genome Sequencing Center for Infectious Disease"/>
            <person name="Wu L."/>
            <person name="Ma J."/>
        </authorList>
    </citation>
    <scope>NUCLEOTIDE SEQUENCE [LARGE SCALE GENOMIC DNA]</scope>
    <source>
        <strain evidence="2 3">JCM 14304</strain>
    </source>
</reference>
<sequence length="300" mass="32554">MANENDIALLTDRVRQTMTRARVTLAYAADALSEENFGQALESRIEDVRAMSAVERLEDAEFDAEAQRRFAGRTGEPRDAEDLLDARRDVLREFRGAQEQGQYVARRIGAAQAQLGAIRDDLETSAAGLDEALRDVDKLESFPEFGDNAKYLRTRVTAMRTHTAAACRGLQTAEGQLADAQAAAQAFGRVEREVADVDRHNLSSTVTRVGTSVTADVEQARADLAPVREGIVSKTRDIEGLEKDAYQEAELADAVRAGTNPTPAGAQTGERAGAAESGNGIQDLLHTRSAHQTQDTGRDR</sequence>
<dbReference type="Proteomes" id="UP001500190">
    <property type="component" value="Unassembled WGS sequence"/>
</dbReference>
<proteinExistence type="predicted"/>
<name>A0ABN2DLW7_9ACTN</name>
<feature type="compositionally biased region" description="Polar residues" evidence="1">
    <location>
        <begin position="290"/>
        <end position="300"/>
    </location>
</feature>
<dbReference type="EMBL" id="BAAAND010000004">
    <property type="protein sequence ID" value="GAA1578338.1"/>
    <property type="molecule type" value="Genomic_DNA"/>
</dbReference>
<dbReference type="RefSeq" id="WP_344189938.1">
    <property type="nucleotide sequence ID" value="NZ_BAAAND010000004.1"/>
</dbReference>
<gene>
    <name evidence="2" type="ORF">GCM10009742_22850</name>
</gene>
<accession>A0ABN2DLW7</accession>
<comment type="caution">
    <text evidence="2">The sequence shown here is derived from an EMBL/GenBank/DDBJ whole genome shotgun (WGS) entry which is preliminary data.</text>
</comment>
<evidence type="ECO:0008006" key="4">
    <source>
        <dbReference type="Google" id="ProtNLM"/>
    </source>
</evidence>
<evidence type="ECO:0000313" key="3">
    <source>
        <dbReference type="Proteomes" id="UP001500190"/>
    </source>
</evidence>
<protein>
    <recommendedName>
        <fullName evidence="4">Phage shock protein A (PspA) family protein</fullName>
    </recommendedName>
</protein>
<keyword evidence="3" id="KW-1185">Reference proteome</keyword>
<feature type="region of interest" description="Disordered" evidence="1">
    <location>
        <begin position="256"/>
        <end position="300"/>
    </location>
</feature>
<evidence type="ECO:0000256" key="1">
    <source>
        <dbReference type="SAM" id="MobiDB-lite"/>
    </source>
</evidence>
<organism evidence="2 3">
    <name type="scientific">Kribbella karoonensis</name>
    <dbReference type="NCBI Taxonomy" id="324851"/>
    <lineage>
        <taxon>Bacteria</taxon>
        <taxon>Bacillati</taxon>
        <taxon>Actinomycetota</taxon>
        <taxon>Actinomycetes</taxon>
        <taxon>Propionibacteriales</taxon>
        <taxon>Kribbellaceae</taxon>
        <taxon>Kribbella</taxon>
    </lineage>
</organism>